<proteinExistence type="predicted"/>
<evidence type="ECO:0000313" key="2">
    <source>
        <dbReference type="EMBL" id="KXZ44629.1"/>
    </source>
</evidence>
<reference evidence="3" key="1">
    <citation type="journal article" date="2016" name="Nat. Commun.">
        <title>The Gonium pectorale genome demonstrates co-option of cell cycle regulation during the evolution of multicellularity.</title>
        <authorList>
            <person name="Hanschen E.R."/>
            <person name="Marriage T.N."/>
            <person name="Ferris P.J."/>
            <person name="Hamaji T."/>
            <person name="Toyoda A."/>
            <person name="Fujiyama A."/>
            <person name="Neme R."/>
            <person name="Noguchi H."/>
            <person name="Minakuchi Y."/>
            <person name="Suzuki M."/>
            <person name="Kawai-Toyooka H."/>
            <person name="Smith D.R."/>
            <person name="Sparks H."/>
            <person name="Anderson J."/>
            <person name="Bakaric R."/>
            <person name="Luria V."/>
            <person name="Karger A."/>
            <person name="Kirschner M.W."/>
            <person name="Durand P.M."/>
            <person name="Michod R.E."/>
            <person name="Nozaki H."/>
            <person name="Olson B.J."/>
        </authorList>
    </citation>
    <scope>NUCLEOTIDE SEQUENCE [LARGE SCALE GENOMIC DNA]</scope>
    <source>
        <strain evidence="3">NIES-2863</strain>
    </source>
</reference>
<dbReference type="STRING" id="33097.A0A150G414"/>
<feature type="region of interest" description="Disordered" evidence="1">
    <location>
        <begin position="322"/>
        <end position="343"/>
    </location>
</feature>
<feature type="compositionally biased region" description="Pro residues" evidence="1">
    <location>
        <begin position="324"/>
        <end position="333"/>
    </location>
</feature>
<accession>A0A150G414</accession>
<protein>
    <recommendedName>
        <fullName evidence="4">BRO1 domain-containing protein</fullName>
    </recommendedName>
</protein>
<dbReference type="InterPro" id="IPR038499">
    <property type="entry name" value="BRO1_sf"/>
</dbReference>
<feature type="compositionally biased region" description="Gly residues" evidence="1">
    <location>
        <begin position="79"/>
        <end position="96"/>
    </location>
</feature>
<comment type="caution">
    <text evidence="2">The sequence shown here is derived from an EMBL/GenBank/DDBJ whole genome shotgun (WGS) entry which is preliminary data.</text>
</comment>
<evidence type="ECO:0000313" key="3">
    <source>
        <dbReference type="Proteomes" id="UP000075714"/>
    </source>
</evidence>
<dbReference type="EMBL" id="LSYV01000065">
    <property type="protein sequence ID" value="KXZ44629.1"/>
    <property type="molecule type" value="Genomic_DNA"/>
</dbReference>
<sequence length="343" mass="34284">MAALDASRVLPLPFYDPLLLSTKPFDYYALAKQVYTLYAATLRHTALQRLDAAAAAAAAPEPSAAYAAAASPSPTPLADGGGGGSGGGASPGPGPGAGSGAAALLTAAVGGLRRAAGVYGYLAESLLPELPRGGGGGDRPLELLPPAARLMQQLCLAEAQALMAAAAAAKGLSAGAQRSLHAGCVTLLRGAEDSARELVAACPPGLPPCERLVRLLGASAGLHAGRAALLLAAERQKALELGEAEAACEEGGRLLEGALRRLDRSDPPAWAETLRSQQAALAPLLAAVHKDRLAVTFQALPRSPPDPTANGAVRVAAEAFTPAPVTPPAPPPEQAAKGGCALM</sequence>
<dbReference type="PANTHER" id="PTHR23032">
    <property type="entry name" value="BRO1 DOMAIN-CONTAINING PROTEIN BROX"/>
    <property type="match status" value="1"/>
</dbReference>
<evidence type="ECO:0000256" key="1">
    <source>
        <dbReference type="SAM" id="MobiDB-lite"/>
    </source>
</evidence>
<name>A0A150G414_GONPE</name>
<dbReference type="PANTHER" id="PTHR23032:SF13">
    <property type="entry name" value="BRO1 DOMAIN-CONTAINING PROTEIN BROX"/>
    <property type="match status" value="1"/>
</dbReference>
<gene>
    <name evidence="2" type="ORF">GPECTOR_64g123</name>
</gene>
<dbReference type="Gene3D" id="1.25.40.280">
    <property type="entry name" value="alix/aip1 like domains"/>
    <property type="match status" value="1"/>
</dbReference>
<evidence type="ECO:0008006" key="4">
    <source>
        <dbReference type="Google" id="ProtNLM"/>
    </source>
</evidence>
<feature type="region of interest" description="Disordered" evidence="1">
    <location>
        <begin position="68"/>
        <end position="96"/>
    </location>
</feature>
<dbReference type="InterPro" id="IPR038898">
    <property type="entry name" value="BROX"/>
</dbReference>
<organism evidence="2 3">
    <name type="scientific">Gonium pectorale</name>
    <name type="common">Green alga</name>
    <dbReference type="NCBI Taxonomy" id="33097"/>
    <lineage>
        <taxon>Eukaryota</taxon>
        <taxon>Viridiplantae</taxon>
        <taxon>Chlorophyta</taxon>
        <taxon>core chlorophytes</taxon>
        <taxon>Chlorophyceae</taxon>
        <taxon>CS clade</taxon>
        <taxon>Chlamydomonadales</taxon>
        <taxon>Volvocaceae</taxon>
        <taxon>Gonium</taxon>
    </lineage>
</organism>
<keyword evidence="3" id="KW-1185">Reference proteome</keyword>
<dbReference type="OrthoDB" id="551449at2759"/>
<dbReference type="AlphaFoldDB" id="A0A150G414"/>
<feature type="compositionally biased region" description="Low complexity" evidence="1">
    <location>
        <begin position="68"/>
        <end position="78"/>
    </location>
</feature>
<dbReference type="Proteomes" id="UP000075714">
    <property type="component" value="Unassembled WGS sequence"/>
</dbReference>